<sequence length="68" mass="7575">MHDTLHEQSANRTKGIHINFPRTNIGCSGKNIPSGCPDKGPPFRKAKTYNQVLYKHSVRQTLGDINNA</sequence>
<proteinExistence type="predicted"/>
<protein>
    <submittedName>
        <fullName evidence="1">Uncharacterized protein</fullName>
    </submittedName>
</protein>
<reference evidence="1 2" key="1">
    <citation type="submission" date="2018-04" db="EMBL/GenBank/DDBJ databases">
        <authorList>
            <person name="Vogel A."/>
        </authorList>
    </citation>
    <scope>NUCLEOTIDE SEQUENCE [LARGE SCALE GENOMIC DNA]</scope>
</reference>
<dbReference type="AlphaFoldDB" id="A0A484K429"/>
<dbReference type="Proteomes" id="UP000595140">
    <property type="component" value="Unassembled WGS sequence"/>
</dbReference>
<dbReference type="EMBL" id="OOIL02000001">
    <property type="protein sequence ID" value="VFQ58424.1"/>
    <property type="molecule type" value="Genomic_DNA"/>
</dbReference>
<keyword evidence="2" id="KW-1185">Reference proteome</keyword>
<organism evidence="1 2">
    <name type="scientific">Cuscuta campestris</name>
    <dbReference type="NCBI Taxonomy" id="132261"/>
    <lineage>
        <taxon>Eukaryota</taxon>
        <taxon>Viridiplantae</taxon>
        <taxon>Streptophyta</taxon>
        <taxon>Embryophyta</taxon>
        <taxon>Tracheophyta</taxon>
        <taxon>Spermatophyta</taxon>
        <taxon>Magnoliopsida</taxon>
        <taxon>eudicotyledons</taxon>
        <taxon>Gunneridae</taxon>
        <taxon>Pentapetalae</taxon>
        <taxon>asterids</taxon>
        <taxon>lamiids</taxon>
        <taxon>Solanales</taxon>
        <taxon>Convolvulaceae</taxon>
        <taxon>Cuscuteae</taxon>
        <taxon>Cuscuta</taxon>
        <taxon>Cuscuta subgen. Grammica</taxon>
        <taxon>Cuscuta sect. Cleistogrammica</taxon>
    </lineage>
</organism>
<evidence type="ECO:0000313" key="2">
    <source>
        <dbReference type="Proteomes" id="UP000595140"/>
    </source>
</evidence>
<accession>A0A484K429</accession>
<evidence type="ECO:0000313" key="1">
    <source>
        <dbReference type="EMBL" id="VFQ58424.1"/>
    </source>
</evidence>
<gene>
    <name evidence="1" type="ORF">CCAM_LOCUS200</name>
</gene>
<name>A0A484K429_9ASTE</name>